<comment type="caution">
    <text evidence="3">The sequence shown here is derived from an EMBL/GenBank/DDBJ whole genome shotgun (WGS) entry which is preliminary data.</text>
</comment>
<keyword evidence="4" id="KW-1185">Reference proteome</keyword>
<feature type="region of interest" description="Disordered" evidence="2">
    <location>
        <begin position="204"/>
        <end position="282"/>
    </location>
</feature>
<dbReference type="Gramene" id="GBG71664">
    <property type="protein sequence ID" value="GBG71664"/>
    <property type="gene ID" value="CBR_g9079"/>
</dbReference>
<feature type="region of interest" description="Disordered" evidence="2">
    <location>
        <begin position="524"/>
        <end position="544"/>
    </location>
</feature>
<dbReference type="AlphaFoldDB" id="A0A388KNP1"/>
<organism evidence="3 4">
    <name type="scientific">Chara braunii</name>
    <name type="common">Braun's stonewort</name>
    <dbReference type="NCBI Taxonomy" id="69332"/>
    <lineage>
        <taxon>Eukaryota</taxon>
        <taxon>Viridiplantae</taxon>
        <taxon>Streptophyta</taxon>
        <taxon>Charophyceae</taxon>
        <taxon>Charales</taxon>
        <taxon>Characeae</taxon>
        <taxon>Chara</taxon>
    </lineage>
</organism>
<protein>
    <recommendedName>
        <fullName evidence="5">CCHC-type domain-containing protein</fullName>
    </recommendedName>
</protein>
<evidence type="ECO:0000313" key="4">
    <source>
        <dbReference type="Proteomes" id="UP000265515"/>
    </source>
</evidence>
<feature type="compositionally biased region" description="Basic residues" evidence="2">
    <location>
        <begin position="273"/>
        <end position="282"/>
    </location>
</feature>
<accession>A0A388KNP1</accession>
<dbReference type="EMBL" id="BFEA01000151">
    <property type="protein sequence ID" value="GBG71664.1"/>
    <property type="molecule type" value="Genomic_DNA"/>
</dbReference>
<feature type="compositionally biased region" description="Basic and acidic residues" evidence="2">
    <location>
        <begin position="204"/>
        <end position="242"/>
    </location>
</feature>
<evidence type="ECO:0000256" key="1">
    <source>
        <dbReference type="SAM" id="Coils"/>
    </source>
</evidence>
<proteinExistence type="predicted"/>
<gene>
    <name evidence="3" type="ORF">CBR_g9079</name>
</gene>
<evidence type="ECO:0000256" key="2">
    <source>
        <dbReference type="SAM" id="MobiDB-lite"/>
    </source>
</evidence>
<name>A0A388KNP1_CHABU</name>
<evidence type="ECO:0008006" key="5">
    <source>
        <dbReference type="Google" id="ProtNLM"/>
    </source>
</evidence>
<keyword evidence="1" id="KW-0175">Coiled coil</keyword>
<sequence length="596" mass="67755">MFAVDEETPDPRTKQQVKERKKVLIAHLDKLMSELHDAGEDVEAHVRSLYDLRALHDAIESSVTGTNVVQVQEILIKCRQALDKYIMDQLTQIVGQKEEEERVVSEETMDENIRQLEEALEKEKKRKEELRKKKIEQQEQKVQEVRQTVVKTEGEEQEISLAQLVNYLAHLELKIDQFGERMQSQIDDVASGFRTITNLVKGKEKVKEEKTEKTEKLMGDAMKSLKVETKKTEEKPETKKGEPSSPLSSPPNSPPSSPPPKSSSPKPQDKVTTPKKPKRKKKVKMKLPFTFCNKKDENLLLWIAEIQTYCGTAPVERESQVAFSTSCIGGEAKEWVLAEANAAGFDDIGEWAGTLNLKQFLGKIKERFLNKTTADKAFDQLTTIGQKHWTFVESLSREVDRLLQVSGLNLQDNQVLYIYSRALPEPIRGQLVAESKSGKYNYRQFRDLALQREQMTSHVKNSYASVVKYGGGAGTRKRVFWRQKRHDHTLVVFDDETVERWSLEAEGVANSSDSRKGEVTAAVVNRGGPRPPVKKKKPRSFPEHPGIAAGKPWKKMGLSREMWQERMDNAQCLKCGIAGHVIAWCPLIRNPKASRQ</sequence>
<feature type="compositionally biased region" description="Pro residues" evidence="2">
    <location>
        <begin position="248"/>
        <end position="262"/>
    </location>
</feature>
<reference evidence="3 4" key="1">
    <citation type="journal article" date="2018" name="Cell">
        <title>The Chara Genome: Secondary Complexity and Implications for Plant Terrestrialization.</title>
        <authorList>
            <person name="Nishiyama T."/>
            <person name="Sakayama H."/>
            <person name="Vries J.D."/>
            <person name="Buschmann H."/>
            <person name="Saint-Marcoux D."/>
            <person name="Ullrich K.K."/>
            <person name="Haas F.B."/>
            <person name="Vanderstraeten L."/>
            <person name="Becker D."/>
            <person name="Lang D."/>
            <person name="Vosolsobe S."/>
            <person name="Rombauts S."/>
            <person name="Wilhelmsson P.K.I."/>
            <person name="Janitza P."/>
            <person name="Kern R."/>
            <person name="Heyl A."/>
            <person name="Rumpler F."/>
            <person name="Villalobos L.I.A.C."/>
            <person name="Clay J.M."/>
            <person name="Skokan R."/>
            <person name="Toyoda A."/>
            <person name="Suzuki Y."/>
            <person name="Kagoshima H."/>
            <person name="Schijlen E."/>
            <person name="Tajeshwar N."/>
            <person name="Catarino B."/>
            <person name="Hetherington A.J."/>
            <person name="Saltykova A."/>
            <person name="Bonnot C."/>
            <person name="Breuninger H."/>
            <person name="Symeonidi A."/>
            <person name="Radhakrishnan G.V."/>
            <person name="Van Nieuwerburgh F."/>
            <person name="Deforce D."/>
            <person name="Chang C."/>
            <person name="Karol K.G."/>
            <person name="Hedrich R."/>
            <person name="Ulvskov P."/>
            <person name="Glockner G."/>
            <person name="Delwiche C.F."/>
            <person name="Petrasek J."/>
            <person name="Van de Peer Y."/>
            <person name="Friml J."/>
            <person name="Beilby M."/>
            <person name="Dolan L."/>
            <person name="Kohara Y."/>
            <person name="Sugano S."/>
            <person name="Fujiyama A."/>
            <person name="Delaux P.-M."/>
            <person name="Quint M."/>
            <person name="TheiBen G."/>
            <person name="Hagemann M."/>
            <person name="Harholt J."/>
            <person name="Dunand C."/>
            <person name="Zachgo S."/>
            <person name="Langdale J."/>
            <person name="Maumus F."/>
            <person name="Straeten D.V.D."/>
            <person name="Gould S.B."/>
            <person name="Rensing S.A."/>
        </authorList>
    </citation>
    <scope>NUCLEOTIDE SEQUENCE [LARGE SCALE GENOMIC DNA]</scope>
    <source>
        <strain evidence="3 4">S276</strain>
    </source>
</reference>
<evidence type="ECO:0000313" key="3">
    <source>
        <dbReference type="EMBL" id="GBG71664.1"/>
    </source>
</evidence>
<feature type="coiled-coil region" evidence="1">
    <location>
        <begin position="106"/>
        <end position="155"/>
    </location>
</feature>
<dbReference type="Proteomes" id="UP000265515">
    <property type="component" value="Unassembled WGS sequence"/>
</dbReference>